<evidence type="ECO:0000256" key="1">
    <source>
        <dbReference type="SAM" id="MobiDB-lite"/>
    </source>
</evidence>
<dbReference type="AlphaFoldDB" id="D1AC07"/>
<dbReference type="Proteomes" id="UP000001918">
    <property type="component" value="Chromosome"/>
</dbReference>
<evidence type="ECO:0008006" key="4">
    <source>
        <dbReference type="Google" id="ProtNLM"/>
    </source>
</evidence>
<sequence length="272" mass="28031">MSGDGVDDRAQDRRGDLGVPASQDGGRDTEIAALVGRLTGADDLDAESRRSLLARLVGLLAERARRTGAAGLRGGRWLAELLTEIAPHLPVRDAATLSAHHGHLTGEPLADSLVRTAMAATTAVGAAGGALAAVQFTAPPLLLTAPVQLAAETLVIAAIEVKLIAELHAVYGVQLHGSPTARAGAYLTSWARRRGIDPLKGGSLADALGTAAKAALRKRLVRTFGRTMTTMGPLLAGAAAGAALNRAATKRLAETIRADLRRQTGVPLAVRL</sequence>
<name>D1AC07_THECD</name>
<dbReference type="eggNOG" id="ENOG5032TUY">
    <property type="taxonomic scope" value="Bacteria"/>
</dbReference>
<proteinExistence type="predicted"/>
<dbReference type="RefSeq" id="WP_012852057.1">
    <property type="nucleotide sequence ID" value="NC_013510.1"/>
</dbReference>
<feature type="region of interest" description="Disordered" evidence="1">
    <location>
        <begin position="1"/>
        <end position="28"/>
    </location>
</feature>
<feature type="compositionally biased region" description="Basic and acidic residues" evidence="1">
    <location>
        <begin position="1"/>
        <end position="16"/>
    </location>
</feature>
<reference evidence="2 3" key="1">
    <citation type="journal article" date="2011" name="Stand. Genomic Sci.">
        <title>Complete genome sequence of Thermomonospora curvata type strain (B9).</title>
        <authorList>
            <person name="Chertkov O."/>
            <person name="Sikorski J."/>
            <person name="Nolan M."/>
            <person name="Lapidus A."/>
            <person name="Lucas S."/>
            <person name="Del Rio T.G."/>
            <person name="Tice H."/>
            <person name="Cheng J.F."/>
            <person name="Goodwin L."/>
            <person name="Pitluck S."/>
            <person name="Liolios K."/>
            <person name="Ivanova N."/>
            <person name="Mavromatis K."/>
            <person name="Mikhailova N."/>
            <person name="Ovchinnikova G."/>
            <person name="Pati A."/>
            <person name="Chen A."/>
            <person name="Palaniappan K."/>
            <person name="Djao O.D."/>
            <person name="Land M."/>
            <person name="Hauser L."/>
            <person name="Chang Y.J."/>
            <person name="Jeffries C.D."/>
            <person name="Brettin T."/>
            <person name="Han C."/>
            <person name="Detter J.C."/>
            <person name="Rohde M."/>
            <person name="Goker M."/>
            <person name="Woyke T."/>
            <person name="Bristow J."/>
            <person name="Eisen J.A."/>
            <person name="Markowitz V."/>
            <person name="Hugenholtz P."/>
            <person name="Klenk H.P."/>
            <person name="Kyrpides N.C."/>
        </authorList>
    </citation>
    <scope>NUCLEOTIDE SEQUENCE [LARGE SCALE GENOMIC DNA]</scope>
    <source>
        <strain evidence="3">ATCC 19995 / DSM 43183 / JCM 3096 / KCTC 9072 / NBRC 15933 / NCIMB 10081 / Henssen B9</strain>
    </source>
</reference>
<evidence type="ECO:0000313" key="2">
    <source>
        <dbReference type="EMBL" id="ACY97273.1"/>
    </source>
</evidence>
<protein>
    <recommendedName>
        <fullName evidence="4">EcsC family protein</fullName>
    </recommendedName>
</protein>
<dbReference type="KEGG" id="tcu:Tcur_1698"/>
<dbReference type="HOGENOM" id="CLU_070587_0_0_11"/>
<organism evidence="2 3">
    <name type="scientific">Thermomonospora curvata (strain ATCC 19995 / DSM 43183 / JCM 3096 / KCTC 9072 / NBRC 15933 / NCIMB 10081 / Henssen B9)</name>
    <dbReference type="NCBI Taxonomy" id="471852"/>
    <lineage>
        <taxon>Bacteria</taxon>
        <taxon>Bacillati</taxon>
        <taxon>Actinomycetota</taxon>
        <taxon>Actinomycetes</taxon>
        <taxon>Streptosporangiales</taxon>
        <taxon>Thermomonosporaceae</taxon>
        <taxon>Thermomonospora</taxon>
    </lineage>
</organism>
<accession>D1AC07</accession>
<gene>
    <name evidence="2" type="ordered locus">Tcur_1698</name>
</gene>
<evidence type="ECO:0000313" key="3">
    <source>
        <dbReference type="Proteomes" id="UP000001918"/>
    </source>
</evidence>
<keyword evidence="3" id="KW-1185">Reference proteome</keyword>
<dbReference type="EMBL" id="CP001738">
    <property type="protein sequence ID" value="ACY97273.1"/>
    <property type="molecule type" value="Genomic_DNA"/>
</dbReference>